<feature type="domain" description="Kazal-like" evidence="1">
    <location>
        <begin position="113"/>
        <end position="166"/>
    </location>
</feature>
<dbReference type="AlphaFoldDB" id="A0A1B6LNA2"/>
<organism evidence="2">
    <name type="scientific">Graphocephala atropunctata</name>
    <dbReference type="NCBI Taxonomy" id="36148"/>
    <lineage>
        <taxon>Eukaryota</taxon>
        <taxon>Metazoa</taxon>
        <taxon>Ecdysozoa</taxon>
        <taxon>Arthropoda</taxon>
        <taxon>Hexapoda</taxon>
        <taxon>Insecta</taxon>
        <taxon>Pterygota</taxon>
        <taxon>Neoptera</taxon>
        <taxon>Paraneoptera</taxon>
        <taxon>Hemiptera</taxon>
        <taxon>Auchenorrhyncha</taxon>
        <taxon>Membracoidea</taxon>
        <taxon>Cicadellidae</taxon>
        <taxon>Cicadellinae</taxon>
        <taxon>Cicadellini</taxon>
        <taxon>Graphocephala</taxon>
    </lineage>
</organism>
<dbReference type="InterPro" id="IPR036058">
    <property type="entry name" value="Kazal_dom_sf"/>
</dbReference>
<protein>
    <recommendedName>
        <fullName evidence="1">Kazal-like domain-containing protein</fullName>
    </recommendedName>
</protein>
<evidence type="ECO:0000259" key="1">
    <source>
        <dbReference type="PROSITE" id="PS51465"/>
    </source>
</evidence>
<reference evidence="2" key="1">
    <citation type="submission" date="2015-11" db="EMBL/GenBank/DDBJ databases">
        <title>De novo transcriptome assembly of four potential Pierce s Disease insect vectors from Arizona vineyards.</title>
        <authorList>
            <person name="Tassone E.E."/>
        </authorList>
    </citation>
    <scope>NUCLEOTIDE SEQUENCE</scope>
</reference>
<dbReference type="SUPFAM" id="SSF100895">
    <property type="entry name" value="Kazal-type serine protease inhibitors"/>
    <property type="match status" value="2"/>
</dbReference>
<sequence length="243" mass="26786">VTKKITPLPIKGRVNQAVKHVKNRVWCVADSVLRSVERSTSQCVAVVPPMDTEPSPISVCLMRRMIATTEITFWLARTNAGVKENQCNCGDYTEVYSGECVVEDCTGDDEFCGKSCPRICPLIYHPVCAYSPDIGCVTFGNECSVNVAIRCDKEDYTIAYQGPCQPGGETCEEQGVVCGRQCPAVCGKIYEPVCGCSPTNGYRTFPNKCMLDAENDCNNGDYFLAGQNECRCEGEPMQLWRLH</sequence>
<proteinExistence type="predicted"/>
<dbReference type="InterPro" id="IPR002350">
    <property type="entry name" value="Kazal_dom"/>
</dbReference>
<feature type="domain" description="Kazal-like" evidence="1">
    <location>
        <begin position="172"/>
        <end position="231"/>
    </location>
</feature>
<gene>
    <name evidence="2" type="ORF">g.52658</name>
</gene>
<evidence type="ECO:0000313" key="2">
    <source>
        <dbReference type="EMBL" id="JAT25049.1"/>
    </source>
</evidence>
<accession>A0A1B6LNA2</accession>
<dbReference type="PROSITE" id="PS51465">
    <property type="entry name" value="KAZAL_2"/>
    <property type="match status" value="2"/>
</dbReference>
<feature type="non-terminal residue" evidence="2">
    <location>
        <position position="1"/>
    </location>
</feature>
<dbReference type="Gene3D" id="3.30.60.30">
    <property type="match status" value="2"/>
</dbReference>
<dbReference type="EMBL" id="GEBQ01014928">
    <property type="protein sequence ID" value="JAT25049.1"/>
    <property type="molecule type" value="Transcribed_RNA"/>
</dbReference>
<name>A0A1B6LNA2_9HEMI</name>